<dbReference type="Proteomes" id="UP000663193">
    <property type="component" value="Chromosome 20"/>
</dbReference>
<name>A0A7U2NPV8_PHANO</name>
<accession>A0A7U2NPV8</accession>
<proteinExistence type="predicted"/>
<dbReference type="VEuPathDB" id="FungiDB:JI435_146380"/>
<sequence>MGNSTSTEVCSVAATTPKFDANHWSRLPTELLLQILRHHLTFPNPIKRQTHSALMKMRILPLLLTKDEEFTRYVKSVYYGSNEFLMTPEDILLDRSLPLHIGQHIRHLVFPINSVTGPSTKMPGHQDHWDANWGAYLPNIDSLDVLMTIREAADYWYYMRGHGSIAGMSPGFLTQLSANDYIRALKPKVMALNSKNVSFTVVCQGCPFKFNHPDPVPDGCACASRFEKDIAQRIMGLPEPTLMD</sequence>
<organism evidence="1 2">
    <name type="scientific">Phaeosphaeria nodorum (strain SN15 / ATCC MYA-4574 / FGSC 10173)</name>
    <name type="common">Glume blotch fungus</name>
    <name type="synonym">Parastagonospora nodorum</name>
    <dbReference type="NCBI Taxonomy" id="321614"/>
    <lineage>
        <taxon>Eukaryota</taxon>
        <taxon>Fungi</taxon>
        <taxon>Dikarya</taxon>
        <taxon>Ascomycota</taxon>
        <taxon>Pezizomycotina</taxon>
        <taxon>Dothideomycetes</taxon>
        <taxon>Pleosporomycetidae</taxon>
        <taxon>Pleosporales</taxon>
        <taxon>Pleosporineae</taxon>
        <taxon>Phaeosphaeriaceae</taxon>
        <taxon>Parastagonospora</taxon>
    </lineage>
</organism>
<dbReference type="EMBL" id="CP069042">
    <property type="protein sequence ID" value="QRD06074.1"/>
    <property type="molecule type" value="Genomic_DNA"/>
</dbReference>
<reference evidence="2" key="1">
    <citation type="journal article" date="2021" name="BMC Genomics">
        <title>Chromosome-level genome assembly and manually-curated proteome of model necrotroph Parastagonospora nodorum Sn15 reveals a genome-wide trove of candidate effector homologs, and redundancy of virulence-related functions within an accessory chromosome.</title>
        <authorList>
            <person name="Bertazzoni S."/>
            <person name="Jones D.A.B."/>
            <person name="Phan H.T."/>
            <person name="Tan K.-C."/>
            <person name="Hane J.K."/>
        </authorList>
    </citation>
    <scope>NUCLEOTIDE SEQUENCE [LARGE SCALE GENOMIC DNA]</scope>
    <source>
        <strain evidence="2">SN15 / ATCC MYA-4574 / FGSC 10173)</strain>
    </source>
</reference>
<protein>
    <submittedName>
        <fullName evidence="1">Uncharacterized protein</fullName>
    </submittedName>
</protein>
<evidence type="ECO:0000313" key="1">
    <source>
        <dbReference type="EMBL" id="QRD06074.1"/>
    </source>
</evidence>
<keyword evidence="2" id="KW-1185">Reference proteome</keyword>
<gene>
    <name evidence="1" type="ORF">JI435_146380</name>
</gene>
<dbReference type="OrthoDB" id="3801236at2759"/>
<dbReference type="AlphaFoldDB" id="A0A7U2NPV8"/>
<evidence type="ECO:0000313" key="2">
    <source>
        <dbReference type="Proteomes" id="UP000663193"/>
    </source>
</evidence>